<keyword evidence="3" id="KW-1185">Reference proteome</keyword>
<dbReference type="InterPro" id="IPR016181">
    <property type="entry name" value="Acyl_CoA_acyltransferase"/>
</dbReference>
<reference evidence="2 3" key="1">
    <citation type="submission" date="2018-07" db="EMBL/GenBank/DDBJ databases">
        <title>Genomic Encyclopedia of Type Strains, Phase III (KMG-III): the genomes of soil and plant-associated and newly described type strains.</title>
        <authorList>
            <person name="Whitman W."/>
        </authorList>
    </citation>
    <scope>NUCLEOTIDE SEQUENCE [LARGE SCALE GENOMIC DNA]</scope>
    <source>
        <strain evidence="2 3">CECT 7506</strain>
    </source>
</reference>
<feature type="domain" description="Acetyltransferase (GNAT)" evidence="1">
    <location>
        <begin position="9"/>
        <end position="119"/>
    </location>
</feature>
<evidence type="ECO:0000313" key="2">
    <source>
        <dbReference type="EMBL" id="RCW43023.1"/>
    </source>
</evidence>
<proteinExistence type="predicted"/>
<evidence type="ECO:0000313" key="3">
    <source>
        <dbReference type="Proteomes" id="UP000252415"/>
    </source>
</evidence>
<dbReference type="Pfam" id="PF18015">
    <property type="entry name" value="Acetyltransf_19"/>
    <property type="match status" value="1"/>
</dbReference>
<name>A0A368VU88_9BACL</name>
<dbReference type="SUPFAM" id="SSF55729">
    <property type="entry name" value="Acyl-CoA N-acyltransferases (Nat)"/>
    <property type="match status" value="1"/>
</dbReference>
<organism evidence="2 3">
    <name type="scientific">Paenibacillus prosopidis</name>
    <dbReference type="NCBI Taxonomy" id="630520"/>
    <lineage>
        <taxon>Bacteria</taxon>
        <taxon>Bacillati</taxon>
        <taxon>Bacillota</taxon>
        <taxon>Bacilli</taxon>
        <taxon>Bacillales</taxon>
        <taxon>Paenibacillaceae</taxon>
        <taxon>Paenibacillus</taxon>
    </lineage>
</organism>
<dbReference type="Gene3D" id="3.40.630.30">
    <property type="match status" value="1"/>
</dbReference>
<dbReference type="RefSeq" id="WP_245976496.1">
    <property type="nucleotide sequence ID" value="NZ_QPJD01000014.1"/>
</dbReference>
<dbReference type="Proteomes" id="UP000252415">
    <property type="component" value="Unassembled WGS sequence"/>
</dbReference>
<dbReference type="AlphaFoldDB" id="A0A368VU88"/>
<dbReference type="EMBL" id="QPJD01000014">
    <property type="protein sequence ID" value="RCW43023.1"/>
    <property type="molecule type" value="Genomic_DNA"/>
</dbReference>
<sequence length="260" mass="30118">MIIKECLFNDIQHLVQEYIHTLSSPFDSFLEEHILKSTFYVILDNSGEAGYYAVNNNHQLTQFFIRPFYQKHAQELFSQVIENHSVESLFVPTCDELFISLALDKEFTITKQAYFFKDSQVNIPVSDSLKSDIFGLAVLDDLLRIQQLCGDFLDRYEARIEKGELFTYYRGPMLLGIGVLEKSRMLSGIASIGMFTNEGYRKQRIGRNIILKLKNWCYNHDLTPISGCWYYNESSKRTLESAGMVTRTRLLSIKINQQGQ</sequence>
<dbReference type="InterPro" id="IPR040579">
    <property type="entry name" value="Acetyltransf_19"/>
</dbReference>
<gene>
    <name evidence="2" type="ORF">DFP97_11486</name>
</gene>
<evidence type="ECO:0000259" key="1">
    <source>
        <dbReference type="Pfam" id="PF18015"/>
    </source>
</evidence>
<protein>
    <recommendedName>
        <fullName evidence="1">Acetyltransferase (GNAT) domain-containing protein</fullName>
    </recommendedName>
</protein>
<accession>A0A368VU88</accession>
<comment type="caution">
    <text evidence="2">The sequence shown here is derived from an EMBL/GenBank/DDBJ whole genome shotgun (WGS) entry which is preliminary data.</text>
</comment>
<dbReference type="Gene3D" id="3.40.630.80">
    <property type="match status" value="1"/>
</dbReference>